<organism evidence="2 3">
    <name type="scientific">Micromonospora rifamycinica</name>
    <dbReference type="NCBI Taxonomy" id="291594"/>
    <lineage>
        <taxon>Bacteria</taxon>
        <taxon>Bacillati</taxon>
        <taxon>Actinomycetota</taxon>
        <taxon>Actinomycetes</taxon>
        <taxon>Micromonosporales</taxon>
        <taxon>Micromonosporaceae</taxon>
        <taxon>Micromonospora</taxon>
    </lineage>
</organism>
<evidence type="ECO:0000313" key="3">
    <source>
        <dbReference type="Proteomes" id="UP000198226"/>
    </source>
</evidence>
<gene>
    <name evidence="2" type="ORF">GA0070623_3042</name>
</gene>
<evidence type="ECO:0000256" key="1">
    <source>
        <dbReference type="SAM" id="MobiDB-lite"/>
    </source>
</evidence>
<dbReference type="OrthoDB" id="9904250at2"/>
<name>A0A1C5J0U3_9ACTN</name>
<dbReference type="EMBL" id="LT607752">
    <property type="protein sequence ID" value="SCG64227.1"/>
    <property type="molecule type" value="Genomic_DNA"/>
</dbReference>
<feature type="region of interest" description="Disordered" evidence="1">
    <location>
        <begin position="459"/>
        <end position="478"/>
    </location>
</feature>
<dbReference type="RefSeq" id="WP_157517644.1">
    <property type="nucleotide sequence ID" value="NZ_LRMV01000196.1"/>
</dbReference>
<dbReference type="Proteomes" id="UP000198226">
    <property type="component" value="Chromosome I"/>
</dbReference>
<dbReference type="AlphaFoldDB" id="A0A1C5J0U3"/>
<keyword evidence="3" id="KW-1185">Reference proteome</keyword>
<reference evidence="3" key="1">
    <citation type="submission" date="2016-06" db="EMBL/GenBank/DDBJ databases">
        <authorList>
            <person name="Varghese N."/>
            <person name="Submissions Spin"/>
        </authorList>
    </citation>
    <scope>NUCLEOTIDE SEQUENCE [LARGE SCALE GENOMIC DNA]</scope>
    <source>
        <strain evidence="3">DSM 44983</strain>
    </source>
</reference>
<protein>
    <submittedName>
        <fullName evidence="2">Uncharacterized protein</fullName>
    </submittedName>
</protein>
<proteinExistence type="predicted"/>
<evidence type="ECO:0000313" key="2">
    <source>
        <dbReference type="EMBL" id="SCG64227.1"/>
    </source>
</evidence>
<accession>A0A1C5J0U3</accession>
<sequence length="478" mass="51466">MPSRMRLVGYRPDQPVGDPFTVTGFSGAGFPEQATLRELVTPAQPYLAGAGMVRGDQQRQHSYWLRYLRRLGGPTGPKRVCVDLLVRFTTFDYVVADIGPGPLPSRQHALARFPCWGVTDLSVSPHAVGGGRNPFNKFNEVGALVFSARLETGHGTVPAVRIGYRVHHEPTVVDGVLLTPAHDEVGSFLVHSDGLFEAADQSLATRTHFLVTPVNAGVHDRPWVPPHAARRPGGTRPAWHATGLAAPPTAPAGVRLTPYTDDTAVVTGFQGLDGPETLAVRDAAGRARTAMLDAVAPEPGALLLTYQAGYADPGRAGPVRLLLGLRFAVHRYLVAPAGVERGGVERPPEDGDVDVDAYYGDDPTTNREAWPVLWHRGRRHPGLRQVALLVAGADGGPGRGGPDPVRNGTGSRIRLALTPEWEPGDDDHAPELRVRWRASHSDDSSPVEGRLAFRVDEAGRPTLTPLDEESRRHFTVTG</sequence>